<evidence type="ECO:0000313" key="2">
    <source>
        <dbReference type="EMBL" id="KAH0551759.1"/>
    </source>
</evidence>
<comment type="caution">
    <text evidence="2">The sequence shown here is derived from an EMBL/GenBank/DDBJ whole genome shotgun (WGS) entry which is preliminary data.</text>
</comment>
<organism evidence="2 3">
    <name type="scientific">Trichoglossum hirsutum</name>
    <dbReference type="NCBI Taxonomy" id="265104"/>
    <lineage>
        <taxon>Eukaryota</taxon>
        <taxon>Fungi</taxon>
        <taxon>Dikarya</taxon>
        <taxon>Ascomycota</taxon>
        <taxon>Pezizomycotina</taxon>
        <taxon>Geoglossomycetes</taxon>
        <taxon>Geoglossales</taxon>
        <taxon>Geoglossaceae</taxon>
        <taxon>Trichoglossum</taxon>
    </lineage>
</organism>
<feature type="region of interest" description="Disordered" evidence="1">
    <location>
        <begin position="31"/>
        <end position="105"/>
    </location>
</feature>
<reference evidence="2" key="1">
    <citation type="submission" date="2021-03" db="EMBL/GenBank/DDBJ databases">
        <title>Comparative genomics and phylogenomic investigation of the class Geoglossomycetes provide insights into ecological specialization and systematics.</title>
        <authorList>
            <person name="Melie T."/>
            <person name="Pirro S."/>
            <person name="Miller A.N."/>
            <person name="Quandt A."/>
        </authorList>
    </citation>
    <scope>NUCLEOTIDE SEQUENCE</scope>
    <source>
        <strain evidence="2">CAQ_001_2017</strain>
    </source>
</reference>
<evidence type="ECO:0000313" key="3">
    <source>
        <dbReference type="Proteomes" id="UP000750711"/>
    </source>
</evidence>
<protein>
    <submittedName>
        <fullName evidence="2">Uncharacterized protein</fullName>
    </submittedName>
</protein>
<gene>
    <name evidence="2" type="ORF">GP486_007022</name>
</gene>
<name>A0A9P8L735_9PEZI</name>
<dbReference type="EMBL" id="JAGHQM010001791">
    <property type="protein sequence ID" value="KAH0551759.1"/>
    <property type="molecule type" value="Genomic_DNA"/>
</dbReference>
<keyword evidence="3" id="KW-1185">Reference proteome</keyword>
<accession>A0A9P8L735</accession>
<sequence length="337" mass="36837">MFLLILLYREYVGHTSLSIGLSSLRHPFINGEQSSSSSTPAPTPTTTSASISAPTSVSTSVSTSALASALTSAPTSAPTPESTPEPTESPVGGEPGPLQPSPGSHPIERLVLEAETAFEKLVSTRASDLKSAAAAYRSRRGRHPPPGFDAWFDYAQNHDSLVIEEFFDQIYHDINPLWALPPDQMRRDVRASEDLVRVRKGKTKKVGEFWRMGVWSDMIGHIARYLPDMDIAFNSKDEPRLSVEWEEMARYVQKEAEGRKIIDAAEVVSEYSGGCLLSLQAGIGVMLTYLRLDAGIIKGEDDATPPEAFNWTSTGLSSPPRKLLKVPQYLQLTFASA</sequence>
<evidence type="ECO:0000256" key="1">
    <source>
        <dbReference type="SAM" id="MobiDB-lite"/>
    </source>
</evidence>
<dbReference type="Proteomes" id="UP000750711">
    <property type="component" value="Unassembled WGS sequence"/>
</dbReference>
<proteinExistence type="predicted"/>
<dbReference type="AlphaFoldDB" id="A0A9P8L735"/>
<feature type="compositionally biased region" description="Low complexity" evidence="1">
    <location>
        <begin position="34"/>
        <end position="91"/>
    </location>
</feature>